<protein>
    <recommendedName>
        <fullName evidence="8">NADH-quinone oxidoreductase subunit K</fullName>
        <ecNumber evidence="8">7.1.1.-</ecNumber>
    </recommendedName>
    <alternativeName>
        <fullName evidence="8">NADH dehydrogenase I subunit K</fullName>
    </alternativeName>
    <alternativeName>
        <fullName evidence="8">NDH-1 subunit K</fullName>
    </alternativeName>
</protein>
<accession>A0A855X2T1</accession>
<dbReference type="NCBIfam" id="NF004321">
    <property type="entry name" value="PRK05715.1-3"/>
    <property type="match status" value="1"/>
</dbReference>
<dbReference type="AlphaFoldDB" id="A0A855X2T1"/>
<evidence type="ECO:0000256" key="1">
    <source>
        <dbReference type="ARBA" id="ARBA00004141"/>
    </source>
</evidence>
<proteinExistence type="inferred from homology"/>
<keyword evidence="6 8" id="KW-1133">Transmembrane helix</keyword>
<dbReference type="HAMAP" id="MF_01456">
    <property type="entry name" value="NDH1_NuoK"/>
    <property type="match status" value="1"/>
</dbReference>
<comment type="similarity">
    <text evidence="2 8">Belongs to the complex I subunit 4L family.</text>
</comment>
<evidence type="ECO:0000256" key="2">
    <source>
        <dbReference type="ARBA" id="ARBA00010519"/>
    </source>
</evidence>
<comment type="caution">
    <text evidence="8">Lacks conserved residue(s) required for the propagation of feature annotation.</text>
</comment>
<dbReference type="Gene3D" id="1.10.287.3510">
    <property type="match status" value="1"/>
</dbReference>
<dbReference type="FunFam" id="1.10.287.3510:FF:000001">
    <property type="entry name" value="NADH-quinone oxidoreductase subunit K"/>
    <property type="match status" value="1"/>
</dbReference>
<evidence type="ECO:0000313" key="10">
    <source>
        <dbReference type="Proteomes" id="UP000250918"/>
    </source>
</evidence>
<dbReference type="GO" id="GO:0005886">
    <property type="term" value="C:plasma membrane"/>
    <property type="evidence" value="ECO:0007669"/>
    <property type="project" value="UniProtKB-SubCell"/>
</dbReference>
<dbReference type="PANTHER" id="PTHR11434">
    <property type="entry name" value="NADH-UBIQUINONE OXIDOREDUCTASE SUBUNIT ND4L"/>
    <property type="match status" value="1"/>
</dbReference>
<dbReference type="GO" id="GO:0042773">
    <property type="term" value="P:ATP synthesis coupled electron transport"/>
    <property type="evidence" value="ECO:0007669"/>
    <property type="project" value="InterPro"/>
</dbReference>
<dbReference type="Proteomes" id="UP000250918">
    <property type="component" value="Unassembled WGS sequence"/>
</dbReference>
<keyword evidence="8" id="KW-0520">NAD</keyword>
<evidence type="ECO:0000256" key="6">
    <source>
        <dbReference type="ARBA" id="ARBA00022989"/>
    </source>
</evidence>
<evidence type="ECO:0000313" key="9">
    <source>
        <dbReference type="EMBL" id="PWB68056.1"/>
    </source>
</evidence>
<comment type="subunit">
    <text evidence="8">NDH-1 is composed of 14 different subunits. Subunits NuoA, H, J, K, L, M, N constitute the membrane sector of the complex.</text>
</comment>
<dbReference type="EC" id="7.1.1.-" evidence="8"/>
<keyword evidence="5 8" id="KW-0874">Quinone</keyword>
<comment type="catalytic activity">
    <reaction evidence="8">
        <text>a quinone + NADH + 5 H(+)(in) = a quinol + NAD(+) + 4 H(+)(out)</text>
        <dbReference type="Rhea" id="RHEA:57888"/>
        <dbReference type="ChEBI" id="CHEBI:15378"/>
        <dbReference type="ChEBI" id="CHEBI:24646"/>
        <dbReference type="ChEBI" id="CHEBI:57540"/>
        <dbReference type="ChEBI" id="CHEBI:57945"/>
        <dbReference type="ChEBI" id="CHEBI:132124"/>
    </reaction>
</comment>
<organism evidence="9 10">
    <name type="scientific">candidate division GN15 bacterium</name>
    <dbReference type="NCBI Taxonomy" id="2072418"/>
    <lineage>
        <taxon>Bacteria</taxon>
        <taxon>candidate division GN15</taxon>
    </lineage>
</organism>
<dbReference type="NCBIfam" id="NF004320">
    <property type="entry name" value="PRK05715.1-2"/>
    <property type="match status" value="1"/>
</dbReference>
<comment type="function">
    <text evidence="8">NDH-1 shuttles electrons from NADH, via FMN and iron-sulfur (Fe-S) centers, to quinones in the respiratory chain. The immediate electron acceptor for the enzyme in this species is believed to be ubiquinone. Couples the redox reaction to proton translocation (for every two electrons transferred, four hydrogen ions are translocated across the cytoplasmic membrane), and thus conserves the redox energy in a proton gradient.</text>
</comment>
<gene>
    <name evidence="8" type="primary">nuoK</name>
    <name evidence="9" type="ORF">C3F09_12445</name>
</gene>
<dbReference type="PANTHER" id="PTHR11434:SF16">
    <property type="entry name" value="NADH-UBIQUINONE OXIDOREDUCTASE CHAIN 4L"/>
    <property type="match status" value="1"/>
</dbReference>
<comment type="subcellular location">
    <subcellularLocation>
        <location evidence="8">Cell membrane</location>
        <topology evidence="8">Multi-pass membrane protein</topology>
    </subcellularLocation>
    <subcellularLocation>
        <location evidence="1">Membrane</location>
        <topology evidence="1">Multi-pass membrane protein</topology>
    </subcellularLocation>
</comment>
<evidence type="ECO:0000256" key="3">
    <source>
        <dbReference type="ARBA" id="ARBA00022448"/>
    </source>
</evidence>
<keyword evidence="3 8" id="KW-0813">Transport</keyword>
<reference evidence="9 10" key="1">
    <citation type="journal article" date="2018" name="ISME J.">
        <title>A methanotrophic archaeon couples anaerobic oxidation of methane to Fe(III) reduction.</title>
        <authorList>
            <person name="Cai C."/>
            <person name="Leu A.O."/>
            <person name="Xie G.J."/>
            <person name="Guo J."/>
            <person name="Feng Y."/>
            <person name="Zhao J.X."/>
            <person name="Tyson G.W."/>
            <person name="Yuan Z."/>
            <person name="Hu S."/>
        </authorList>
    </citation>
    <scope>NUCLEOTIDE SEQUENCE [LARGE SCALE GENOMIC DNA]</scope>
    <source>
        <strain evidence="9">FeB_12</strain>
    </source>
</reference>
<evidence type="ECO:0000256" key="5">
    <source>
        <dbReference type="ARBA" id="ARBA00022719"/>
    </source>
</evidence>
<name>A0A855X2T1_9BACT</name>
<evidence type="ECO:0000256" key="7">
    <source>
        <dbReference type="ARBA" id="ARBA00023136"/>
    </source>
</evidence>
<comment type="caution">
    <text evidence="9">The sequence shown here is derived from an EMBL/GenBank/DDBJ whole genome shotgun (WGS) entry which is preliminary data.</text>
</comment>
<keyword evidence="8" id="KW-0830">Ubiquinone</keyword>
<dbReference type="GO" id="GO:0048038">
    <property type="term" value="F:quinone binding"/>
    <property type="evidence" value="ECO:0007669"/>
    <property type="project" value="UniProtKB-KW"/>
</dbReference>
<dbReference type="NCBIfam" id="NF004323">
    <property type="entry name" value="PRK05715.1-5"/>
    <property type="match status" value="1"/>
</dbReference>
<keyword evidence="4 8" id="KW-0812">Transmembrane</keyword>
<dbReference type="InterPro" id="IPR001133">
    <property type="entry name" value="NADH_UbQ_OxRdtase_chain4L/K"/>
</dbReference>
<dbReference type="EMBL" id="PQAP01000219">
    <property type="protein sequence ID" value="PWB68056.1"/>
    <property type="molecule type" value="Genomic_DNA"/>
</dbReference>
<sequence length="99" mass="10765">MVYYLALAALLFAIGLFGVMTRRNAIGILMSLELMFNAANINFVAFNQYLGGNGMAGQLFALFVVVVAAAEATVGLAIVLLIYRNWRGVDADNVSIMKW</sequence>
<evidence type="ECO:0000256" key="4">
    <source>
        <dbReference type="ARBA" id="ARBA00022692"/>
    </source>
</evidence>
<keyword evidence="8" id="KW-1278">Translocase</keyword>
<feature type="transmembrane region" description="Helical" evidence="8">
    <location>
        <begin position="59"/>
        <end position="83"/>
    </location>
</feature>
<dbReference type="GO" id="GO:0030964">
    <property type="term" value="C:NADH dehydrogenase complex"/>
    <property type="evidence" value="ECO:0007669"/>
    <property type="project" value="TreeGrafter"/>
</dbReference>
<keyword evidence="7 8" id="KW-0472">Membrane</keyword>
<dbReference type="GO" id="GO:0050136">
    <property type="term" value="F:NADH dehydrogenase (quinone) (non-electrogenic) activity"/>
    <property type="evidence" value="ECO:0007669"/>
    <property type="project" value="UniProtKB-UniRule"/>
</dbReference>
<evidence type="ECO:0000256" key="8">
    <source>
        <dbReference type="HAMAP-Rule" id="MF_01456"/>
    </source>
</evidence>
<dbReference type="InterPro" id="IPR039428">
    <property type="entry name" value="NUOK/Mnh_C1-like"/>
</dbReference>
<keyword evidence="8" id="KW-1003">Cell membrane</keyword>
<dbReference type="Pfam" id="PF00420">
    <property type="entry name" value="Oxidored_q2"/>
    <property type="match status" value="1"/>
</dbReference>